<dbReference type="Pfam" id="PF00378">
    <property type="entry name" value="ECH_1"/>
    <property type="match status" value="1"/>
</dbReference>
<dbReference type="AlphaFoldDB" id="A0A1Y1XGN3"/>
<dbReference type="PANTHER" id="PTHR11941">
    <property type="entry name" value="ENOYL-COA HYDRATASE-RELATED"/>
    <property type="match status" value="1"/>
</dbReference>
<dbReference type="InParanoid" id="A0A1Y1XGN3"/>
<protein>
    <submittedName>
        <fullName evidence="1">ClpP/crotonase</fullName>
    </submittedName>
</protein>
<dbReference type="Gene3D" id="3.90.226.10">
    <property type="entry name" value="2-enoyl-CoA Hydratase, Chain A, domain 1"/>
    <property type="match status" value="1"/>
</dbReference>
<evidence type="ECO:0000313" key="2">
    <source>
        <dbReference type="Proteomes" id="UP000193498"/>
    </source>
</evidence>
<dbReference type="OrthoDB" id="410701at2759"/>
<dbReference type="EMBL" id="MCFE01000601">
    <property type="protein sequence ID" value="ORX84852.1"/>
    <property type="molecule type" value="Genomic_DNA"/>
</dbReference>
<organism evidence="1 2">
    <name type="scientific">Basidiobolus meristosporus CBS 931.73</name>
    <dbReference type="NCBI Taxonomy" id="1314790"/>
    <lineage>
        <taxon>Eukaryota</taxon>
        <taxon>Fungi</taxon>
        <taxon>Fungi incertae sedis</taxon>
        <taxon>Zoopagomycota</taxon>
        <taxon>Entomophthoromycotina</taxon>
        <taxon>Basidiobolomycetes</taxon>
        <taxon>Basidiobolales</taxon>
        <taxon>Basidiobolaceae</taxon>
        <taxon>Basidiobolus</taxon>
    </lineage>
</organism>
<reference evidence="1 2" key="1">
    <citation type="submission" date="2016-07" db="EMBL/GenBank/DDBJ databases">
        <title>Pervasive Adenine N6-methylation of Active Genes in Fungi.</title>
        <authorList>
            <consortium name="DOE Joint Genome Institute"/>
            <person name="Mondo S.J."/>
            <person name="Dannebaum R.O."/>
            <person name="Kuo R.C."/>
            <person name="Labutti K."/>
            <person name="Haridas S."/>
            <person name="Kuo A."/>
            <person name="Salamov A."/>
            <person name="Ahrendt S.R."/>
            <person name="Lipzen A."/>
            <person name="Sullivan W."/>
            <person name="Andreopoulos W.B."/>
            <person name="Clum A."/>
            <person name="Lindquist E."/>
            <person name="Daum C."/>
            <person name="Ramamoorthy G.K."/>
            <person name="Gryganskyi A."/>
            <person name="Culley D."/>
            <person name="Magnuson J.K."/>
            <person name="James T.Y."/>
            <person name="O'Malley M.A."/>
            <person name="Stajich J.E."/>
            <person name="Spatafora J.W."/>
            <person name="Visel A."/>
            <person name="Grigoriev I.V."/>
        </authorList>
    </citation>
    <scope>NUCLEOTIDE SEQUENCE [LARGE SCALE GENOMIC DNA]</scope>
    <source>
        <strain evidence="1 2">CBS 931.73</strain>
    </source>
</reference>
<comment type="caution">
    <text evidence="1">The sequence shown here is derived from an EMBL/GenBank/DDBJ whole genome shotgun (WGS) entry which is preliminary data.</text>
</comment>
<dbReference type="CDD" id="cd06558">
    <property type="entry name" value="crotonase-like"/>
    <property type="match status" value="1"/>
</dbReference>
<dbReference type="PANTHER" id="PTHR11941:SF45">
    <property type="entry name" value="ENOYL-COA DELTA ISOMERASE 1, MITOCHONDRIAL"/>
    <property type="match status" value="1"/>
</dbReference>
<proteinExistence type="predicted"/>
<dbReference type="Proteomes" id="UP000193498">
    <property type="component" value="Unassembled WGS sequence"/>
</dbReference>
<gene>
    <name evidence="1" type="ORF">K493DRAFT_320045</name>
</gene>
<dbReference type="InterPro" id="IPR029045">
    <property type="entry name" value="ClpP/crotonase-like_dom_sf"/>
</dbReference>
<accession>A0A1Y1XGN3</accession>
<dbReference type="InterPro" id="IPR001753">
    <property type="entry name" value="Enoyl-CoA_hydra/iso"/>
</dbReference>
<dbReference type="GO" id="GO:0006635">
    <property type="term" value="P:fatty acid beta-oxidation"/>
    <property type="evidence" value="ECO:0007669"/>
    <property type="project" value="TreeGrafter"/>
</dbReference>
<evidence type="ECO:0000313" key="1">
    <source>
        <dbReference type="EMBL" id="ORX84852.1"/>
    </source>
</evidence>
<name>A0A1Y1XGN3_9FUNG</name>
<keyword evidence="2" id="KW-1185">Reference proteome</keyword>
<sequence length="304" mass="33555">MLATTVLTRCVRLNSASQLRRSLQIGTRSVSNLVLKEADSSGVVTLKLNAPPVNALTRPLLSEISNSLHEIVTQVDLKKSESQAPLVNGVVLTSNLNHQFCAGLDLRELHHPDPEKLKDYLQLFLKTLRSLAALPIPTAAVYNGHALAGGAVLGMACERRFLFRGQPPKSQNGASYWVGLNETAIGLAIPPFLRELAHFVVNYPAEFDVYLEHGTVFQPDDAYKVGMVDDIDDELEQATAKAREWCLSESVQQPRDERMQAKLRARARLLKVLDDIDGQSNHLLESVLKPGFQQGLDARFKKSA</sequence>
<dbReference type="GO" id="GO:0005739">
    <property type="term" value="C:mitochondrion"/>
    <property type="evidence" value="ECO:0007669"/>
    <property type="project" value="TreeGrafter"/>
</dbReference>
<dbReference type="STRING" id="1314790.A0A1Y1XGN3"/>
<dbReference type="SUPFAM" id="SSF52096">
    <property type="entry name" value="ClpP/crotonase"/>
    <property type="match status" value="1"/>
</dbReference>